<dbReference type="Proteomes" id="UP000016505">
    <property type="component" value="Chromosome I"/>
</dbReference>
<sequence length="77" mass="8992">MSQLTTPTTQFTDRLVREAERAKITAVSRTSAWALEKKGLFPKRRKLHADSDRVCWLLSELLDFVKSREVINMERTQ</sequence>
<dbReference type="AlphaFoldDB" id="A0A290S1K5"/>
<reference evidence="1 2" key="1">
    <citation type="journal article" date="2012" name="J. Bacteriol.">
        <title>Genome sequences of type strains of seven species of the marine bacterium Pseudoalteromonas.</title>
        <authorList>
            <person name="Xie B.B."/>
            <person name="Shu Y.L."/>
            <person name="Qin Q.L."/>
            <person name="Rong J.C."/>
            <person name="Zhang X.Y."/>
            <person name="Chen X.L."/>
            <person name="Shi M."/>
            <person name="He H.L."/>
            <person name="Zhou B.C."/>
            <person name="Zhang Y.Z."/>
        </authorList>
    </citation>
    <scope>NUCLEOTIDE SEQUENCE [LARGE SCALE GENOMIC DNA]</scope>
    <source>
        <strain evidence="1 2">A 37-1-2</strain>
    </source>
</reference>
<name>A0A290S1K5_9GAMM</name>
<dbReference type="Pfam" id="PF05930">
    <property type="entry name" value="Phage_AlpA"/>
    <property type="match status" value="1"/>
</dbReference>
<dbReference type="OrthoDB" id="8455288at2"/>
<organism evidence="1 2">
    <name type="scientific">Pseudoalteromonas arctica A 37-1-2</name>
    <dbReference type="NCBI Taxonomy" id="1117313"/>
    <lineage>
        <taxon>Bacteria</taxon>
        <taxon>Pseudomonadati</taxon>
        <taxon>Pseudomonadota</taxon>
        <taxon>Gammaproteobacteria</taxon>
        <taxon>Alteromonadales</taxon>
        <taxon>Pseudoalteromonadaceae</taxon>
        <taxon>Pseudoalteromonas</taxon>
    </lineage>
</organism>
<evidence type="ECO:0000313" key="2">
    <source>
        <dbReference type="Proteomes" id="UP000016505"/>
    </source>
</evidence>
<evidence type="ECO:0008006" key="3">
    <source>
        <dbReference type="Google" id="ProtNLM"/>
    </source>
</evidence>
<dbReference type="InterPro" id="IPR010260">
    <property type="entry name" value="AlpA"/>
</dbReference>
<gene>
    <name evidence="1" type="ORF">PARC_a0309</name>
</gene>
<accession>A0A290S1K5</accession>
<protein>
    <recommendedName>
        <fullName evidence="3">Prophage regulatory protein</fullName>
    </recommendedName>
</protein>
<dbReference type="KEGG" id="part:PARC_a0309"/>
<dbReference type="EMBL" id="CP011025">
    <property type="protein sequence ID" value="ATC85060.1"/>
    <property type="molecule type" value="Genomic_DNA"/>
</dbReference>
<proteinExistence type="predicted"/>
<dbReference type="RefSeq" id="WP_010555440.1">
    <property type="nucleotide sequence ID" value="NZ_CP011025.1"/>
</dbReference>
<evidence type="ECO:0000313" key="1">
    <source>
        <dbReference type="EMBL" id="ATC85060.1"/>
    </source>
</evidence>